<reference evidence="1" key="1">
    <citation type="submission" date="2020-01" db="EMBL/GenBank/DDBJ databases">
        <authorList>
            <person name="Meier V. D."/>
            <person name="Meier V D."/>
        </authorList>
    </citation>
    <scope>NUCLEOTIDE SEQUENCE</scope>
    <source>
        <strain evidence="1">HLG_WM_MAG_10</strain>
    </source>
</reference>
<dbReference type="AlphaFoldDB" id="A0A6S6S0A3"/>
<sequence length="176" mass="20385">MATPNKWVYCLETTENHPLSEQYKSCLELLDDITKQESDKKIKTPFFNEMALNLDAVELAKNKSSRNSTMDVGFGVQERVNRKINAFILCEYKLNCKSINNIHEKDLMKKVNGSRVLLGSEIPIDSKYLFIFKSKIKSTAIHRLKRFGKGKQIFIALDLQDLYNNYFKKEGTTTFE</sequence>
<organism evidence="1">
    <name type="scientific">uncultured Aureispira sp</name>
    <dbReference type="NCBI Taxonomy" id="1331704"/>
    <lineage>
        <taxon>Bacteria</taxon>
        <taxon>Pseudomonadati</taxon>
        <taxon>Bacteroidota</taxon>
        <taxon>Saprospiria</taxon>
        <taxon>Saprospirales</taxon>
        <taxon>Saprospiraceae</taxon>
        <taxon>Aureispira</taxon>
        <taxon>environmental samples</taxon>
    </lineage>
</organism>
<protein>
    <submittedName>
        <fullName evidence="1">Uncharacterized protein</fullName>
    </submittedName>
</protein>
<evidence type="ECO:0000313" key="1">
    <source>
        <dbReference type="EMBL" id="CAA6798692.1"/>
    </source>
</evidence>
<name>A0A6S6S0A3_9BACT</name>
<proteinExistence type="predicted"/>
<accession>A0A6S6S0A3</accession>
<dbReference type="EMBL" id="CACVAQ010000010">
    <property type="protein sequence ID" value="CAA6798692.1"/>
    <property type="molecule type" value="Genomic_DNA"/>
</dbReference>
<gene>
    <name evidence="1" type="ORF">HELGO_WM10089</name>
</gene>